<name>A0A8J5JH64_HOMAM</name>
<dbReference type="AlphaFoldDB" id="A0A8J5JH64"/>
<dbReference type="Proteomes" id="UP000747542">
    <property type="component" value="Unassembled WGS sequence"/>
</dbReference>
<keyword evidence="2" id="KW-1185">Reference proteome</keyword>
<protein>
    <submittedName>
        <fullName evidence="1">Uncharacterized protein</fullName>
    </submittedName>
</protein>
<accession>A0A8J5JH64</accession>
<sequence>MRIRLLYQLTSRLSIRLPNYYGHDTTKGDFSSAVRQYPRQPWQQLCQLRHERNLSLRHQLILPVWAVYCEGGVMEVIKDYFSAVAPYKIKSMELRFVGRRTRDVSCLYLRMVKDFSRKNDDTVVVMRGESGEAFVGGGGGVGVASDEVASGHT</sequence>
<comment type="caution">
    <text evidence="1">The sequence shown here is derived from an EMBL/GenBank/DDBJ whole genome shotgun (WGS) entry which is preliminary data.</text>
</comment>
<gene>
    <name evidence="1" type="ORF">Hamer_G029539</name>
</gene>
<reference evidence="1" key="1">
    <citation type="journal article" date="2021" name="Sci. Adv.">
        <title>The American lobster genome reveals insights on longevity, neural, and immune adaptations.</title>
        <authorList>
            <person name="Polinski J.M."/>
            <person name="Zimin A.V."/>
            <person name="Clark K.F."/>
            <person name="Kohn A.B."/>
            <person name="Sadowski N."/>
            <person name="Timp W."/>
            <person name="Ptitsyn A."/>
            <person name="Khanna P."/>
            <person name="Romanova D.Y."/>
            <person name="Williams P."/>
            <person name="Greenwood S.J."/>
            <person name="Moroz L.L."/>
            <person name="Walt D.R."/>
            <person name="Bodnar A.G."/>
        </authorList>
    </citation>
    <scope>NUCLEOTIDE SEQUENCE</scope>
    <source>
        <strain evidence="1">GMGI-L3</strain>
    </source>
</reference>
<evidence type="ECO:0000313" key="1">
    <source>
        <dbReference type="EMBL" id="KAG7157605.1"/>
    </source>
</evidence>
<evidence type="ECO:0000313" key="2">
    <source>
        <dbReference type="Proteomes" id="UP000747542"/>
    </source>
</evidence>
<dbReference type="EMBL" id="JAHLQT010037257">
    <property type="protein sequence ID" value="KAG7157605.1"/>
    <property type="molecule type" value="Genomic_DNA"/>
</dbReference>
<organism evidence="1 2">
    <name type="scientific">Homarus americanus</name>
    <name type="common">American lobster</name>
    <dbReference type="NCBI Taxonomy" id="6706"/>
    <lineage>
        <taxon>Eukaryota</taxon>
        <taxon>Metazoa</taxon>
        <taxon>Ecdysozoa</taxon>
        <taxon>Arthropoda</taxon>
        <taxon>Crustacea</taxon>
        <taxon>Multicrustacea</taxon>
        <taxon>Malacostraca</taxon>
        <taxon>Eumalacostraca</taxon>
        <taxon>Eucarida</taxon>
        <taxon>Decapoda</taxon>
        <taxon>Pleocyemata</taxon>
        <taxon>Astacidea</taxon>
        <taxon>Nephropoidea</taxon>
        <taxon>Nephropidae</taxon>
        <taxon>Homarus</taxon>
    </lineage>
</organism>
<proteinExistence type="predicted"/>